<reference evidence="8 9" key="1">
    <citation type="submission" date="2019-08" db="EMBL/GenBank/DDBJ databases">
        <title>Whole genome sequencing of chitin degrading bacteria Chitinophaga pinensis YS16.</title>
        <authorList>
            <person name="Singh R.P."/>
            <person name="Manchanda G."/>
            <person name="Maurya I.K."/>
            <person name="Joshi N.K."/>
            <person name="Srivastava A.K."/>
        </authorList>
    </citation>
    <scope>NUCLEOTIDE SEQUENCE [LARGE SCALE GENOMIC DNA]</scope>
    <source>
        <strain evidence="8 9">YS-16</strain>
    </source>
</reference>
<evidence type="ECO:0000259" key="7">
    <source>
        <dbReference type="Pfam" id="PF22666"/>
    </source>
</evidence>
<dbReference type="SUPFAM" id="SSF49303">
    <property type="entry name" value="beta-Galactosidase/glucuronidase domain"/>
    <property type="match status" value="1"/>
</dbReference>
<dbReference type="Pfam" id="PF22666">
    <property type="entry name" value="Glyco_hydro_2_N2"/>
    <property type="match status" value="1"/>
</dbReference>
<name>A0A5C6LVA5_9BACT</name>
<dbReference type="Gene3D" id="2.60.40.10">
    <property type="entry name" value="Immunoglobulins"/>
    <property type="match status" value="1"/>
</dbReference>
<dbReference type="EMBL" id="VOHS01000007">
    <property type="protein sequence ID" value="TWW00654.1"/>
    <property type="molecule type" value="Genomic_DNA"/>
</dbReference>
<dbReference type="AlphaFoldDB" id="A0A5C6LVA5"/>
<dbReference type="GO" id="GO:0005975">
    <property type="term" value="P:carbohydrate metabolic process"/>
    <property type="evidence" value="ECO:0007669"/>
    <property type="project" value="InterPro"/>
</dbReference>
<dbReference type="InterPro" id="IPR006103">
    <property type="entry name" value="Glyco_hydro_2_cat"/>
</dbReference>
<dbReference type="InterPro" id="IPR054593">
    <property type="entry name" value="Beta-mannosidase-like_N2"/>
</dbReference>
<dbReference type="InterPro" id="IPR006102">
    <property type="entry name" value="Ig-like_GH2"/>
</dbReference>
<evidence type="ECO:0000256" key="2">
    <source>
        <dbReference type="ARBA" id="ARBA00022801"/>
    </source>
</evidence>
<protein>
    <submittedName>
        <fullName evidence="8">Glycoside hydrolase family 2</fullName>
    </submittedName>
</protein>
<dbReference type="OrthoDB" id="9801077at2"/>
<dbReference type="SUPFAM" id="SSF51445">
    <property type="entry name" value="(Trans)glycosidases"/>
    <property type="match status" value="1"/>
</dbReference>
<evidence type="ECO:0000313" key="9">
    <source>
        <dbReference type="Proteomes" id="UP000318815"/>
    </source>
</evidence>
<evidence type="ECO:0000256" key="4">
    <source>
        <dbReference type="SAM" id="SignalP"/>
    </source>
</evidence>
<dbReference type="Pfam" id="PF00703">
    <property type="entry name" value="Glyco_hydro_2"/>
    <property type="match status" value="1"/>
</dbReference>
<dbReference type="PANTHER" id="PTHR42732">
    <property type="entry name" value="BETA-GALACTOSIDASE"/>
    <property type="match status" value="1"/>
</dbReference>
<feature type="chain" id="PRO_5022854120" evidence="4">
    <location>
        <begin position="24"/>
        <end position="609"/>
    </location>
</feature>
<dbReference type="InterPro" id="IPR051913">
    <property type="entry name" value="GH2_Domain-Containing"/>
</dbReference>
<feature type="signal peptide" evidence="4">
    <location>
        <begin position="1"/>
        <end position="23"/>
    </location>
</feature>
<evidence type="ECO:0000313" key="8">
    <source>
        <dbReference type="EMBL" id="TWW00654.1"/>
    </source>
</evidence>
<dbReference type="InterPro" id="IPR013783">
    <property type="entry name" value="Ig-like_fold"/>
</dbReference>
<keyword evidence="4" id="KW-0732">Signal</keyword>
<dbReference type="Proteomes" id="UP000318815">
    <property type="component" value="Unassembled WGS sequence"/>
</dbReference>
<comment type="caution">
    <text evidence="8">The sequence shown here is derived from an EMBL/GenBank/DDBJ whole genome shotgun (WGS) entry which is preliminary data.</text>
</comment>
<dbReference type="InterPro" id="IPR017853">
    <property type="entry name" value="GH"/>
</dbReference>
<keyword evidence="9" id="KW-1185">Reference proteome</keyword>
<sequence>MKPFKSTLLFVTLCFPYFQIALAFGEGDRFSERWSMRPVPVQTRWATAVSPDKVLSEYPRPQMVRSQWQNLNGLWEYAITHWDTGIPDKFDGKILVPFAIESALSGVQKQLLPTQRLWYRRNIRKPDTQGGKRVLLHFGAVDWRAAVFLNGKLIGRHMGGYQHFSFDITASLQEGDNELVVTVLDPSNMGPNPCGKQSLRPRKILYTAVSGIWQTVWMETVPPTYITDLYSTPDIDAHCLNLRVNTSDTTGVTVDVTAYAGQVIAGHTQGRAGSMLDLGVPYAHLWSPADPFLYHMTIRLLRDGRVIDSVNSYFGMRKINVQKDSSGMPRLFLNNRYTFHLGVLDQGYWPEGLYTAPTDAALLYDIKTIKDMGFNTIRKHVKLEPDRWYYYADSLGMLVWQDMVPCADADYYATSQFEQENVENLRQLHNFPSIVMWILFNEGWGKYNQSTLTDWMKQSDPSRIINGHSGENLDEYSDTPVSDRWINSDVADVHYYPGPYIAPALPGKARVLGEWGGVRVPTPGHQWAPATSWGYIQVTADRFAQRYSYMMERLKKYEQQGLSGAIYTQPYDVESEENGFMTYDRAVMKIKVEEMRKINQTVTNETAGR</sequence>
<feature type="domain" description="Glycoside hydrolase family 2 catalytic" evidence="6">
    <location>
        <begin position="362"/>
        <end position="478"/>
    </location>
</feature>
<comment type="similarity">
    <text evidence="1">Belongs to the glycosyl hydrolase 2 family.</text>
</comment>
<dbReference type="PANTHER" id="PTHR42732:SF2">
    <property type="entry name" value="BETA-MANNOSIDASE"/>
    <property type="match status" value="1"/>
</dbReference>
<dbReference type="RefSeq" id="WP_146304820.1">
    <property type="nucleotide sequence ID" value="NZ_VOHS01000007.1"/>
</dbReference>
<dbReference type="Gene3D" id="2.60.120.260">
    <property type="entry name" value="Galactose-binding domain-like"/>
    <property type="match status" value="1"/>
</dbReference>
<feature type="domain" description="Glycoside hydrolase family 2 immunoglobulin-like beta-sandwich" evidence="5">
    <location>
        <begin position="224"/>
        <end position="317"/>
    </location>
</feature>
<dbReference type="GO" id="GO:0004553">
    <property type="term" value="F:hydrolase activity, hydrolyzing O-glycosyl compounds"/>
    <property type="evidence" value="ECO:0007669"/>
    <property type="project" value="InterPro"/>
</dbReference>
<dbReference type="Gene3D" id="3.20.20.80">
    <property type="entry name" value="Glycosidases"/>
    <property type="match status" value="1"/>
</dbReference>
<evidence type="ECO:0000259" key="6">
    <source>
        <dbReference type="Pfam" id="PF02836"/>
    </source>
</evidence>
<evidence type="ECO:0000256" key="3">
    <source>
        <dbReference type="ARBA" id="ARBA00023295"/>
    </source>
</evidence>
<accession>A0A5C6LVA5</accession>
<organism evidence="8 9">
    <name type="scientific">Chitinophaga pinensis</name>
    <dbReference type="NCBI Taxonomy" id="79329"/>
    <lineage>
        <taxon>Bacteria</taxon>
        <taxon>Pseudomonadati</taxon>
        <taxon>Bacteroidota</taxon>
        <taxon>Chitinophagia</taxon>
        <taxon>Chitinophagales</taxon>
        <taxon>Chitinophagaceae</taxon>
        <taxon>Chitinophaga</taxon>
    </lineage>
</organism>
<dbReference type="InterPro" id="IPR036156">
    <property type="entry name" value="Beta-gal/glucu_dom_sf"/>
</dbReference>
<proteinExistence type="inferred from homology"/>
<dbReference type="Pfam" id="PF02836">
    <property type="entry name" value="Glyco_hydro_2_C"/>
    <property type="match status" value="1"/>
</dbReference>
<dbReference type="InterPro" id="IPR008979">
    <property type="entry name" value="Galactose-bd-like_sf"/>
</dbReference>
<keyword evidence="2 8" id="KW-0378">Hydrolase</keyword>
<dbReference type="SUPFAM" id="SSF49785">
    <property type="entry name" value="Galactose-binding domain-like"/>
    <property type="match status" value="1"/>
</dbReference>
<evidence type="ECO:0000259" key="5">
    <source>
        <dbReference type="Pfam" id="PF00703"/>
    </source>
</evidence>
<gene>
    <name evidence="8" type="ORF">FEF09_09130</name>
</gene>
<evidence type="ECO:0000256" key="1">
    <source>
        <dbReference type="ARBA" id="ARBA00007401"/>
    </source>
</evidence>
<keyword evidence="3" id="KW-0326">Glycosidase</keyword>
<feature type="domain" description="Beta-mannosidase-like galactose-binding" evidence="7">
    <location>
        <begin position="112"/>
        <end position="189"/>
    </location>
</feature>